<sequence>MSRTYVVTGSASGIGKATASILLDGGHRVIGVDMDNAEVQVDLASRAGRELLYSKVSDASAGHIDAIVAVAGVAQRSSLAVRVNYFGAIATLESLRPLLSASAAPRAVVVSSFAALMATDTDLLRALAAGEEAAASAIADSLTTTERAATVYASSKRAIAEWVRLESISQAWAGAGIPLNAVAPGVTYSPMTAPMMEDTKRWDQLLASVPMPLTGRPAEPDAAARLLVWLAGEENTNVTGQVVFIDSGADALTRGAHVFG</sequence>
<evidence type="ECO:0000256" key="2">
    <source>
        <dbReference type="ARBA" id="ARBA00023002"/>
    </source>
</evidence>
<proteinExistence type="inferred from homology"/>
<dbReference type="RefSeq" id="WP_301572230.1">
    <property type="nucleotide sequence ID" value="NZ_JAPWIE010000004.1"/>
</dbReference>
<comment type="caution">
    <text evidence="3">The sequence shown here is derived from an EMBL/GenBank/DDBJ whole genome shotgun (WGS) entry which is preliminary data.</text>
</comment>
<dbReference type="PANTHER" id="PTHR43477:SF1">
    <property type="entry name" value="DIHYDROANTICAPSIN 7-DEHYDROGENASE"/>
    <property type="match status" value="1"/>
</dbReference>
<dbReference type="Gene3D" id="3.40.50.720">
    <property type="entry name" value="NAD(P)-binding Rossmann-like Domain"/>
    <property type="match status" value="1"/>
</dbReference>
<dbReference type="InterPro" id="IPR036291">
    <property type="entry name" value="NAD(P)-bd_dom_sf"/>
</dbReference>
<dbReference type="Pfam" id="PF13561">
    <property type="entry name" value="adh_short_C2"/>
    <property type="match status" value="1"/>
</dbReference>
<dbReference type="PANTHER" id="PTHR43477">
    <property type="entry name" value="DIHYDROANTICAPSIN 7-DEHYDROGENASE"/>
    <property type="match status" value="1"/>
</dbReference>
<comment type="similarity">
    <text evidence="1">Belongs to the short-chain dehydrogenases/reductases (SDR) family.</text>
</comment>
<keyword evidence="4" id="KW-1185">Reference proteome</keyword>
<reference evidence="3" key="1">
    <citation type="submission" date="2022-12" db="EMBL/GenBank/DDBJ databases">
        <authorList>
            <person name="Krivoruchko A.V."/>
            <person name="Elkin A."/>
        </authorList>
    </citation>
    <scope>NUCLEOTIDE SEQUENCE</scope>
    <source>
        <strain evidence="3">IEGM 1388</strain>
    </source>
</reference>
<dbReference type="Proteomes" id="UP001067235">
    <property type="component" value="Unassembled WGS sequence"/>
</dbReference>
<dbReference type="EMBL" id="JAPWIE010000004">
    <property type="protein sequence ID" value="MCZ4551410.1"/>
    <property type="molecule type" value="Genomic_DNA"/>
</dbReference>
<dbReference type="SUPFAM" id="SSF51735">
    <property type="entry name" value="NAD(P)-binding Rossmann-fold domains"/>
    <property type="match status" value="1"/>
</dbReference>
<evidence type="ECO:0000313" key="3">
    <source>
        <dbReference type="EMBL" id="MCZ4551410.1"/>
    </source>
</evidence>
<accession>A0ABT4MXI8</accession>
<organism evidence="3 4">
    <name type="scientific">Gordonia rubripertincta</name>
    <name type="common">Rhodococcus corallinus</name>
    <dbReference type="NCBI Taxonomy" id="36822"/>
    <lineage>
        <taxon>Bacteria</taxon>
        <taxon>Bacillati</taxon>
        <taxon>Actinomycetota</taxon>
        <taxon>Actinomycetes</taxon>
        <taxon>Mycobacteriales</taxon>
        <taxon>Gordoniaceae</taxon>
        <taxon>Gordonia</taxon>
    </lineage>
</organism>
<evidence type="ECO:0000256" key="1">
    <source>
        <dbReference type="ARBA" id="ARBA00006484"/>
    </source>
</evidence>
<gene>
    <name evidence="3" type="ORF">O4213_15570</name>
</gene>
<keyword evidence="2" id="KW-0560">Oxidoreductase</keyword>
<name>A0ABT4MXI8_GORRU</name>
<dbReference type="PRINTS" id="PR00081">
    <property type="entry name" value="GDHRDH"/>
</dbReference>
<protein>
    <submittedName>
        <fullName evidence="3">SDR family oxidoreductase</fullName>
    </submittedName>
</protein>
<dbReference type="InterPro" id="IPR002347">
    <property type="entry name" value="SDR_fam"/>
</dbReference>
<dbReference type="InterPro" id="IPR051122">
    <property type="entry name" value="SDR_DHRS6-like"/>
</dbReference>
<evidence type="ECO:0000313" key="4">
    <source>
        <dbReference type="Proteomes" id="UP001067235"/>
    </source>
</evidence>